<keyword evidence="3" id="KW-1185">Reference proteome</keyword>
<evidence type="ECO:0000313" key="2">
    <source>
        <dbReference type="EMBL" id="KIL62180.1"/>
    </source>
</evidence>
<evidence type="ECO:0000313" key="3">
    <source>
        <dbReference type="Proteomes" id="UP000054549"/>
    </source>
</evidence>
<feature type="transmembrane region" description="Helical" evidence="1">
    <location>
        <begin position="7"/>
        <end position="27"/>
    </location>
</feature>
<proteinExistence type="predicted"/>
<dbReference type="AlphaFoldDB" id="A0A0C2SGE0"/>
<gene>
    <name evidence="2" type="ORF">M378DRAFT_166022</name>
</gene>
<organism evidence="2 3">
    <name type="scientific">Amanita muscaria (strain Koide BX008)</name>
    <dbReference type="NCBI Taxonomy" id="946122"/>
    <lineage>
        <taxon>Eukaryota</taxon>
        <taxon>Fungi</taxon>
        <taxon>Dikarya</taxon>
        <taxon>Basidiomycota</taxon>
        <taxon>Agaricomycotina</taxon>
        <taxon>Agaricomycetes</taxon>
        <taxon>Agaricomycetidae</taxon>
        <taxon>Agaricales</taxon>
        <taxon>Pluteineae</taxon>
        <taxon>Amanitaceae</taxon>
        <taxon>Amanita</taxon>
    </lineage>
</organism>
<keyword evidence="1" id="KW-1133">Transmembrane helix</keyword>
<dbReference type="HOGENOM" id="CLU_2793464_0_0_1"/>
<dbReference type="InParanoid" id="A0A0C2SGE0"/>
<name>A0A0C2SGE0_AMAMK</name>
<evidence type="ECO:0000256" key="1">
    <source>
        <dbReference type="SAM" id="Phobius"/>
    </source>
</evidence>
<keyword evidence="1" id="KW-0472">Membrane</keyword>
<dbReference type="Proteomes" id="UP000054549">
    <property type="component" value="Unassembled WGS sequence"/>
</dbReference>
<dbReference type="EMBL" id="KN818274">
    <property type="protein sequence ID" value="KIL62180.1"/>
    <property type="molecule type" value="Genomic_DNA"/>
</dbReference>
<accession>A0A0C2SGE0</accession>
<keyword evidence="1" id="KW-0812">Transmembrane</keyword>
<protein>
    <submittedName>
        <fullName evidence="2">Uncharacterized protein</fullName>
    </submittedName>
</protein>
<sequence length="68" mass="7726">MFFILKLVFLSFTFVADLLPLLSHIFLFPPTFKLLPKEYPNEADGTPTITWKRPTSGADIVSDLVKVQ</sequence>
<reference evidence="2 3" key="1">
    <citation type="submission" date="2014-04" db="EMBL/GenBank/DDBJ databases">
        <title>Evolutionary Origins and Diversification of the Mycorrhizal Mutualists.</title>
        <authorList>
            <consortium name="DOE Joint Genome Institute"/>
            <consortium name="Mycorrhizal Genomics Consortium"/>
            <person name="Kohler A."/>
            <person name="Kuo A."/>
            <person name="Nagy L.G."/>
            <person name="Floudas D."/>
            <person name="Copeland A."/>
            <person name="Barry K.W."/>
            <person name="Cichocki N."/>
            <person name="Veneault-Fourrey C."/>
            <person name="LaButti K."/>
            <person name="Lindquist E.A."/>
            <person name="Lipzen A."/>
            <person name="Lundell T."/>
            <person name="Morin E."/>
            <person name="Murat C."/>
            <person name="Riley R."/>
            <person name="Ohm R."/>
            <person name="Sun H."/>
            <person name="Tunlid A."/>
            <person name="Henrissat B."/>
            <person name="Grigoriev I.V."/>
            <person name="Hibbett D.S."/>
            <person name="Martin F."/>
        </authorList>
    </citation>
    <scope>NUCLEOTIDE SEQUENCE [LARGE SCALE GENOMIC DNA]</scope>
    <source>
        <strain evidence="2 3">Koide BX008</strain>
    </source>
</reference>